<dbReference type="EMBL" id="BTSX01000003">
    <property type="protein sequence ID" value="GMS90868.1"/>
    <property type="molecule type" value="Genomic_DNA"/>
</dbReference>
<evidence type="ECO:0000313" key="2">
    <source>
        <dbReference type="Proteomes" id="UP001432027"/>
    </source>
</evidence>
<protein>
    <recommendedName>
        <fullName evidence="3">F-box domain-containing protein</fullName>
    </recommendedName>
</protein>
<name>A0AAV5TDK9_9BILA</name>
<accession>A0AAV5TDK9</accession>
<dbReference type="AlphaFoldDB" id="A0AAV5TDK9"/>
<comment type="caution">
    <text evidence="1">The sequence shown here is derived from an EMBL/GenBank/DDBJ whole genome shotgun (WGS) entry which is preliminary data.</text>
</comment>
<organism evidence="1 2">
    <name type="scientific">Pristionchus entomophagus</name>
    <dbReference type="NCBI Taxonomy" id="358040"/>
    <lineage>
        <taxon>Eukaryota</taxon>
        <taxon>Metazoa</taxon>
        <taxon>Ecdysozoa</taxon>
        <taxon>Nematoda</taxon>
        <taxon>Chromadorea</taxon>
        <taxon>Rhabditida</taxon>
        <taxon>Rhabditina</taxon>
        <taxon>Diplogasteromorpha</taxon>
        <taxon>Diplogasteroidea</taxon>
        <taxon>Neodiplogasteridae</taxon>
        <taxon>Pristionchus</taxon>
    </lineage>
</organism>
<keyword evidence="2" id="KW-1185">Reference proteome</keyword>
<sequence length="94" mass="10786">ETSCFLRELPREVRWMILDFVPESIAEIKLVSRSARVMAEEWADSTNPVYNTVEANKQTDDGIHVVIGFFKSQAACFPQLRDFFQDPNTTSSKE</sequence>
<dbReference type="Proteomes" id="UP001432027">
    <property type="component" value="Unassembled WGS sequence"/>
</dbReference>
<proteinExistence type="predicted"/>
<feature type="non-terminal residue" evidence="1">
    <location>
        <position position="94"/>
    </location>
</feature>
<evidence type="ECO:0000313" key="1">
    <source>
        <dbReference type="EMBL" id="GMS90868.1"/>
    </source>
</evidence>
<feature type="non-terminal residue" evidence="1">
    <location>
        <position position="1"/>
    </location>
</feature>
<reference evidence="1" key="1">
    <citation type="submission" date="2023-10" db="EMBL/GenBank/DDBJ databases">
        <title>Genome assembly of Pristionchus species.</title>
        <authorList>
            <person name="Yoshida K."/>
            <person name="Sommer R.J."/>
        </authorList>
    </citation>
    <scope>NUCLEOTIDE SEQUENCE</scope>
    <source>
        <strain evidence="1">RS0144</strain>
    </source>
</reference>
<gene>
    <name evidence="1" type="ORF">PENTCL1PPCAC_13043</name>
</gene>
<evidence type="ECO:0008006" key="3">
    <source>
        <dbReference type="Google" id="ProtNLM"/>
    </source>
</evidence>